<comment type="caution">
    <text evidence="1">The sequence shown here is derived from an EMBL/GenBank/DDBJ whole genome shotgun (WGS) entry which is preliminary data.</text>
</comment>
<name>A0A368L539_9BURK</name>
<reference evidence="1 2" key="1">
    <citation type="journal article" date="2018" name="Int. J. Syst. Evol. Microbiol.">
        <title>Parvibium lacunae gen. nov., sp. nov., a new member of the family Alcaligenaceae isolated from a freshwater pond.</title>
        <authorList>
            <person name="Chen W.M."/>
            <person name="Xie P.B."/>
            <person name="Hsu M.Y."/>
            <person name="Sheu S.Y."/>
        </authorList>
    </citation>
    <scope>NUCLEOTIDE SEQUENCE [LARGE SCALE GENOMIC DNA]</scope>
    <source>
        <strain evidence="1 2">KMB9</strain>
    </source>
</reference>
<evidence type="ECO:0000313" key="1">
    <source>
        <dbReference type="EMBL" id="RCS58542.1"/>
    </source>
</evidence>
<dbReference type="InterPro" id="IPR012434">
    <property type="entry name" value="DUF1631"/>
</dbReference>
<proteinExistence type="predicted"/>
<dbReference type="Pfam" id="PF07793">
    <property type="entry name" value="DUF1631"/>
    <property type="match status" value="1"/>
</dbReference>
<organism evidence="1 2">
    <name type="scientific">Parvibium lacunae</name>
    <dbReference type="NCBI Taxonomy" id="1888893"/>
    <lineage>
        <taxon>Bacteria</taxon>
        <taxon>Pseudomonadati</taxon>
        <taxon>Pseudomonadota</taxon>
        <taxon>Betaproteobacteria</taxon>
        <taxon>Burkholderiales</taxon>
        <taxon>Alcaligenaceae</taxon>
        <taxon>Parvibium</taxon>
    </lineage>
</organism>
<dbReference type="AlphaFoldDB" id="A0A368L539"/>
<evidence type="ECO:0000313" key="2">
    <source>
        <dbReference type="Proteomes" id="UP000252357"/>
    </source>
</evidence>
<sequence>MSSSSNPPPGNPSDNPYLTPQYLGSEWAATTTPAQLATWLAGLPDFFLRLLGQQQRYMWQDWLDAGESLLPKLPQQERRRLHMMMQELREHQQKLQHLWGQHLTTLIQDSWQLLQSPVGVDLTSLSLETMNLGLVEDQVMQEEVSAARLANAVEGYLRAIVSSYRGRLATILQREEVSPDSDPFRPLLFFRGLLQATLVLGWGETHWQLLARVFTEAYEVLHGRALHTIYAEFDRELEAQGWVSQRDLFRVAESPAARAEVLGALNQELLQANTLVGAATAVGSLDTASLQPDAPLTLPRVNMNDHSEANQTLQQAILKALQTHTMAFADTRTGGLPALGFDPSQGPVLKALLNDVLDNFPPTALAQLNSTVAYGASQTMALLYDYLAAVPGLCQPVRDLFYLLQFPLLQVALSDPDFLTHDHHVARQLMNQLGEIGLALLAGEFAEDTTLQHLQEGLTELAIQVLETEAVLVRLRQAQGLVDAWQQVKKIRIQQRLQQVTQIIAEDEKQLAAHKVAQAELELLIQRLPCPLRLAAFLREYWVVFVRGQIVGFGLAREDKWRRAVHSAEMVLWSVQPKYTYDERKVLANELPEMLRRFSRGLDAISYTGALRQELLQWLEQEHMRALRGQPVAAEEVAQPIAHFLPDSTLRQREIADRDAWLATLHLGSWYEVLHEDGQLERMTLAWISEGHTRLYLASRQGLQGMLLTPSEFAHKLQHGAARLLAEGTLIERAADNLFIQLNEIRRLQLNGQPASTKQLIPPPMPTQSVDILLDIDPWQDIA</sequence>
<dbReference type="Proteomes" id="UP000252357">
    <property type="component" value="Unassembled WGS sequence"/>
</dbReference>
<dbReference type="EMBL" id="QPGB01000002">
    <property type="protein sequence ID" value="RCS58542.1"/>
    <property type="molecule type" value="Genomic_DNA"/>
</dbReference>
<dbReference type="OrthoDB" id="6188167at2"/>
<accession>A0A368L539</accession>
<gene>
    <name evidence="1" type="ORF">DU000_06975</name>
</gene>
<protein>
    <submittedName>
        <fullName evidence="1">DUF1631 family protein</fullName>
    </submittedName>
</protein>
<keyword evidence="2" id="KW-1185">Reference proteome</keyword>
<dbReference type="RefSeq" id="WP_114402626.1">
    <property type="nucleotide sequence ID" value="NZ_QPGB01000002.1"/>
</dbReference>